<keyword evidence="4" id="KW-1185">Reference proteome</keyword>
<dbReference type="EMBL" id="BAAAEO010000005">
    <property type="protein sequence ID" value="GAA0560912.1"/>
    <property type="molecule type" value="Genomic_DNA"/>
</dbReference>
<comment type="caution">
    <text evidence="3">The sequence shown here is derived from an EMBL/GenBank/DDBJ whole genome shotgun (WGS) entry which is preliminary data.</text>
</comment>
<dbReference type="Pfam" id="PF03747">
    <property type="entry name" value="ADP_ribosyl_GH"/>
    <property type="match status" value="1"/>
</dbReference>
<evidence type="ECO:0000256" key="1">
    <source>
        <dbReference type="ARBA" id="ARBA00010702"/>
    </source>
</evidence>
<dbReference type="InterPro" id="IPR050792">
    <property type="entry name" value="ADP-ribosylglycohydrolase"/>
</dbReference>
<reference evidence="4" key="1">
    <citation type="journal article" date="2019" name="Int. J. Syst. Evol. Microbiol.">
        <title>The Global Catalogue of Microorganisms (GCM) 10K type strain sequencing project: providing services to taxonomists for standard genome sequencing and annotation.</title>
        <authorList>
            <consortium name="The Broad Institute Genomics Platform"/>
            <consortium name="The Broad Institute Genome Sequencing Center for Infectious Disease"/>
            <person name="Wu L."/>
            <person name="Ma J."/>
        </authorList>
    </citation>
    <scope>NUCLEOTIDE SEQUENCE [LARGE SCALE GENOMIC DNA]</scope>
    <source>
        <strain evidence="4">JCM 14331</strain>
    </source>
</reference>
<dbReference type="Proteomes" id="UP001501169">
    <property type="component" value="Unassembled WGS sequence"/>
</dbReference>
<name>A0ABP3PCA4_9GAMM</name>
<keyword evidence="2" id="KW-0378">Hydrolase</keyword>
<dbReference type="RefSeq" id="WP_226767961.1">
    <property type="nucleotide sequence ID" value="NZ_BAAAEO010000005.1"/>
</dbReference>
<dbReference type="PANTHER" id="PTHR16222:SF24">
    <property type="entry name" value="ADP-RIBOSYLHYDROLASE ARH3"/>
    <property type="match status" value="1"/>
</dbReference>
<comment type="similarity">
    <text evidence="1">Belongs to the ADP-ribosylglycohydrolase family.</text>
</comment>
<dbReference type="InterPro" id="IPR005502">
    <property type="entry name" value="Ribosyl_crysJ1"/>
</dbReference>
<gene>
    <name evidence="3" type="ORF">GCM10009098_31230</name>
</gene>
<dbReference type="SUPFAM" id="SSF101478">
    <property type="entry name" value="ADP-ribosylglycohydrolase"/>
    <property type="match status" value="1"/>
</dbReference>
<evidence type="ECO:0000256" key="2">
    <source>
        <dbReference type="ARBA" id="ARBA00022801"/>
    </source>
</evidence>
<protein>
    <submittedName>
        <fullName evidence="3">ADP-ribosylglycohydrolase family protein</fullName>
    </submittedName>
</protein>
<dbReference type="Gene3D" id="1.10.4080.10">
    <property type="entry name" value="ADP-ribosylation/Crystallin J1"/>
    <property type="match status" value="1"/>
</dbReference>
<accession>A0ABP3PCA4</accession>
<dbReference type="InterPro" id="IPR036705">
    <property type="entry name" value="Ribosyl_crysJ1_sf"/>
</dbReference>
<dbReference type="PANTHER" id="PTHR16222">
    <property type="entry name" value="ADP-RIBOSYLGLYCOHYDROLASE"/>
    <property type="match status" value="1"/>
</dbReference>
<sequence>MNNYDKHKSMVIHSALWAAAGDALGWITELTNGNKSIVRTRAGSPYVTEPVTWKRTIGGRFGPNVTFPAGTYSDDTQLRLAVSRSIRGDGVFDVETFAKVELTVWPTYALGGGIGTKAAAVNLSKRTVNWFSNFYEREGSSYINSGGNGAAMRVQPHIWASKALTTQVLTNVFKDSIVTHGHPHGFLGAIFHSYCLSEVIKQGEVPNPNNWLEYLEYFNGFEDIINADPQLKDFWLPSWESHSGKKLFLDIEKTSKEFREDIYKVISILSEDPKGYKDVITALGCDKKEYRGSGLKTALAASALAYLFKEKGVESALVEAANMLDTDTDTIATMTGAILGAVSKERPKWALQDSFYIEREAGRLADIAFKIQTETFVYPDLLKWSPPTSQTLSVGALDDGLAMAGLGSLKCLKNSYKVGEYVWQWFELPFGQSILAKVKTNPDDMSLLQLPKMRAQNQQTKNQKSYVQPDSRTQLAMFHSDENTNIDSLDVLTDIVINSNFDNEVLGRAVNQYIETTSSVESAIAFIAIISKAKIARMKKK</sequence>
<evidence type="ECO:0000313" key="3">
    <source>
        <dbReference type="EMBL" id="GAA0560912.1"/>
    </source>
</evidence>
<organism evidence="3 4">
    <name type="scientific">Rheinheimera aquimaris</name>
    <dbReference type="NCBI Taxonomy" id="412437"/>
    <lineage>
        <taxon>Bacteria</taxon>
        <taxon>Pseudomonadati</taxon>
        <taxon>Pseudomonadota</taxon>
        <taxon>Gammaproteobacteria</taxon>
        <taxon>Chromatiales</taxon>
        <taxon>Chromatiaceae</taxon>
        <taxon>Rheinheimera</taxon>
    </lineage>
</organism>
<evidence type="ECO:0000313" key="4">
    <source>
        <dbReference type="Proteomes" id="UP001501169"/>
    </source>
</evidence>
<proteinExistence type="inferred from homology"/>